<dbReference type="AlphaFoldDB" id="A0A0R2ANH6"/>
<dbReference type="RefSeq" id="WP_056976594.1">
    <property type="nucleotide sequence ID" value="NZ_AYYP01000026.1"/>
</dbReference>
<evidence type="ECO:0000313" key="2">
    <source>
        <dbReference type="EMBL" id="KRM64764.1"/>
    </source>
</evidence>
<proteinExistence type="predicted"/>
<feature type="transmembrane region" description="Helical" evidence="1">
    <location>
        <begin position="42"/>
        <end position="64"/>
    </location>
</feature>
<reference evidence="2 3" key="1">
    <citation type="journal article" date="2015" name="Genome Announc.">
        <title>Expanding the biotechnology potential of lactobacilli through comparative genomics of 213 strains and associated genera.</title>
        <authorList>
            <person name="Sun Z."/>
            <person name="Harris H.M."/>
            <person name="McCann A."/>
            <person name="Guo C."/>
            <person name="Argimon S."/>
            <person name="Zhang W."/>
            <person name="Yang X."/>
            <person name="Jeffery I.B."/>
            <person name="Cooney J.C."/>
            <person name="Kagawa T.F."/>
            <person name="Liu W."/>
            <person name="Song Y."/>
            <person name="Salvetti E."/>
            <person name="Wrobel A."/>
            <person name="Rasinkangas P."/>
            <person name="Parkhill J."/>
            <person name="Rea M.C."/>
            <person name="O'Sullivan O."/>
            <person name="Ritari J."/>
            <person name="Douillard F.P."/>
            <person name="Paul Ross R."/>
            <person name="Yang R."/>
            <person name="Briner A.E."/>
            <person name="Felis G.E."/>
            <person name="de Vos W.M."/>
            <person name="Barrangou R."/>
            <person name="Klaenhammer T.R."/>
            <person name="Caufield P.W."/>
            <person name="Cui Y."/>
            <person name="Zhang H."/>
            <person name="O'Toole P.W."/>
        </authorList>
    </citation>
    <scope>NUCLEOTIDE SEQUENCE [LARGE SCALE GENOMIC DNA]</scope>
    <source>
        <strain evidence="2 3">DSM 20509</strain>
    </source>
</reference>
<evidence type="ECO:0000256" key="1">
    <source>
        <dbReference type="SAM" id="Phobius"/>
    </source>
</evidence>
<keyword evidence="2" id="KW-0503">Monooxygenase</keyword>
<feature type="transmembrane region" description="Helical" evidence="1">
    <location>
        <begin position="339"/>
        <end position="360"/>
    </location>
</feature>
<sequence>MAQLELTPKANWGRKILLVALGLALLGNYLRGTQLPVDVSGLSPLILFRISQLGVGLATIKILFIDANSWRFKAGFLAMSLFLYYVGSNAHLLDIFFYFVILVAAKDEDYRWLLRCYLIEVAVIMLSLALLTFGGILNDMTMVRPGGTLRMSFGSVTPSDFAAHVFHWLVAYFCYRNFKLSWIEYLVSLVATWGVFRFTGTRLDLILMAVTLVLAVSYPKLKKLINYLDGWSLGAIMLVYLGFNLAMNYLFTPEWTWFRRVDELLSHRLTYGQLALQKPLTLFGRYFRENGNGKFNPHQPYFFIDSSFVRLLAMQGILLFTCFVIMLIFLAWRFKAERTYSLLLGLGLVLLSAAIDHHLWELSYNFIFLASLTDNQHFIVKRK</sequence>
<gene>
    <name evidence="2" type="ORF">FC14_GL001741</name>
</gene>
<dbReference type="GO" id="GO:0004497">
    <property type="term" value="F:monooxygenase activity"/>
    <property type="evidence" value="ECO:0007669"/>
    <property type="project" value="UniProtKB-KW"/>
</dbReference>
<feature type="transmembrane region" description="Helical" evidence="1">
    <location>
        <begin position="157"/>
        <end position="175"/>
    </location>
</feature>
<keyword evidence="2" id="KW-0560">Oxidoreductase</keyword>
<keyword evidence="1" id="KW-0812">Transmembrane</keyword>
<keyword evidence="1" id="KW-0472">Membrane</keyword>
<feature type="transmembrane region" description="Helical" evidence="1">
    <location>
        <begin position="312"/>
        <end position="332"/>
    </location>
</feature>
<dbReference type="Proteomes" id="UP000051008">
    <property type="component" value="Unassembled WGS sequence"/>
</dbReference>
<feature type="transmembrane region" description="Helical" evidence="1">
    <location>
        <begin position="205"/>
        <end position="221"/>
    </location>
</feature>
<keyword evidence="1" id="KW-1133">Transmembrane helix</keyword>
<dbReference type="EMBL" id="AYYP01000026">
    <property type="protein sequence ID" value="KRM64764.1"/>
    <property type="molecule type" value="Genomic_DNA"/>
</dbReference>
<comment type="caution">
    <text evidence="2">The sequence shown here is derived from an EMBL/GenBank/DDBJ whole genome shotgun (WGS) entry which is preliminary data.</text>
</comment>
<keyword evidence="3" id="KW-1185">Reference proteome</keyword>
<feature type="transmembrane region" description="Helical" evidence="1">
    <location>
        <begin position="233"/>
        <end position="251"/>
    </location>
</feature>
<protein>
    <submittedName>
        <fullName evidence="2">Brp Blh family beta-carotene 15,15-monooxygenase</fullName>
    </submittedName>
</protein>
<name>A0A0R2ANH6_9LACO</name>
<dbReference type="PATRIC" id="fig|1423718.3.peg.1807"/>
<feature type="transmembrane region" description="Helical" evidence="1">
    <location>
        <begin position="117"/>
        <end position="137"/>
    </location>
</feature>
<feature type="transmembrane region" description="Helical" evidence="1">
    <location>
        <begin position="182"/>
        <end position="199"/>
    </location>
</feature>
<evidence type="ECO:0000313" key="3">
    <source>
        <dbReference type="Proteomes" id="UP000051008"/>
    </source>
</evidence>
<accession>A0A0R2ANH6</accession>
<feature type="transmembrane region" description="Helical" evidence="1">
    <location>
        <begin position="84"/>
        <end position="105"/>
    </location>
</feature>
<dbReference type="OrthoDB" id="2085113at2"/>
<feature type="transmembrane region" description="Helical" evidence="1">
    <location>
        <begin position="12"/>
        <end position="30"/>
    </location>
</feature>
<organism evidence="2 3">
    <name type="scientific">Ligilactobacillus agilis DSM 20509</name>
    <dbReference type="NCBI Taxonomy" id="1423718"/>
    <lineage>
        <taxon>Bacteria</taxon>
        <taxon>Bacillati</taxon>
        <taxon>Bacillota</taxon>
        <taxon>Bacilli</taxon>
        <taxon>Lactobacillales</taxon>
        <taxon>Lactobacillaceae</taxon>
        <taxon>Ligilactobacillus</taxon>
    </lineage>
</organism>